<feature type="region of interest" description="Disordered" evidence="1">
    <location>
        <begin position="296"/>
        <end position="315"/>
    </location>
</feature>
<dbReference type="PANTHER" id="PTHR11091">
    <property type="entry name" value="OXIDOREDUCTASE-RELATED"/>
    <property type="match status" value="1"/>
</dbReference>
<gene>
    <name evidence="2" type="ORF">KNW02_14525</name>
</gene>
<name>A0ABS6AL88_9RHOB</name>
<comment type="caution">
    <text evidence="2">The sequence shown here is derived from an EMBL/GenBank/DDBJ whole genome shotgun (WGS) entry which is preliminary data.</text>
</comment>
<dbReference type="PANTHER" id="PTHR11091:SF0">
    <property type="entry name" value="MALATE DEHYDROGENASE"/>
    <property type="match status" value="1"/>
</dbReference>
<reference evidence="2" key="1">
    <citation type="submission" date="2021-06" db="EMBL/GenBank/DDBJ databases">
        <title>Paracoccus bacterium XHP0099 sp. nov., isolated from the surface waters of the Yellow Sea.</title>
        <authorList>
            <person name="Xue H."/>
            <person name="Zhang D."/>
        </authorList>
    </citation>
    <scope>NUCLEOTIDE SEQUENCE</scope>
    <source>
        <strain evidence="2">XHP0099</strain>
    </source>
</reference>
<dbReference type="InterPro" id="IPR003767">
    <property type="entry name" value="Malate/L-lactate_DH-like"/>
</dbReference>
<dbReference type="Pfam" id="PF02615">
    <property type="entry name" value="Ldh_2"/>
    <property type="match status" value="1"/>
</dbReference>
<keyword evidence="3" id="KW-1185">Reference proteome</keyword>
<organism evidence="2 3">
    <name type="scientific">Paracoccus marinaquae</name>
    <dbReference type="NCBI Taxonomy" id="2841926"/>
    <lineage>
        <taxon>Bacteria</taxon>
        <taxon>Pseudomonadati</taxon>
        <taxon>Pseudomonadota</taxon>
        <taxon>Alphaproteobacteria</taxon>
        <taxon>Rhodobacterales</taxon>
        <taxon>Paracoccaceae</taxon>
        <taxon>Paracoccus</taxon>
    </lineage>
</organism>
<evidence type="ECO:0000313" key="3">
    <source>
        <dbReference type="Proteomes" id="UP001166191"/>
    </source>
</evidence>
<evidence type="ECO:0000313" key="2">
    <source>
        <dbReference type="EMBL" id="MBU3031333.1"/>
    </source>
</evidence>
<proteinExistence type="predicted"/>
<dbReference type="EMBL" id="JAHKNG010000029">
    <property type="protein sequence ID" value="MBU3031333.1"/>
    <property type="molecule type" value="Genomic_DNA"/>
</dbReference>
<protein>
    <submittedName>
        <fullName evidence="2">Ldh family oxidoreductase</fullName>
    </submittedName>
</protein>
<accession>A0ABS6AL88</accession>
<dbReference type="RefSeq" id="WP_216034002.1">
    <property type="nucleotide sequence ID" value="NZ_JAHKNG010000029.1"/>
</dbReference>
<sequence length="360" mass="38020">MPLFDRAELIEYATALLTSAGMEADKAATTAGILVEGDLIGHDTHGLQLMHWYIESLEDGSLNGKGSYEVVADKGSAFVWDGRLLPGAWLLSRALEQAAERVAQHGIVAAAIRNCHHTCALSAYMRPLTERGLIVQISTSNPAAARVAPYGGTRPLLTPNPLAMGFPTTGDPIMIDVSCSITTTTMTQLMAKRGEKYPEAWGLTAAGEPTNDPREITEHGGTMMPLGGALKGHKGYGLALMVDLLGQGLSGKGRANTAPGPLAQSAFIQVMDPEFFAGLGSFTEQSDWLADACRSNPPAPWNNGPVRVPGDSASRKRRAALRDGVPINEAHWQKMGAHATRLGVTPPVPIQAEISAPAGS</sequence>
<dbReference type="Proteomes" id="UP001166191">
    <property type="component" value="Unassembled WGS sequence"/>
</dbReference>
<evidence type="ECO:0000256" key="1">
    <source>
        <dbReference type="SAM" id="MobiDB-lite"/>
    </source>
</evidence>